<organism evidence="1 2">
    <name type="scientific">Brassica napus</name>
    <name type="common">Rape</name>
    <dbReference type="NCBI Taxonomy" id="3708"/>
    <lineage>
        <taxon>Eukaryota</taxon>
        <taxon>Viridiplantae</taxon>
        <taxon>Streptophyta</taxon>
        <taxon>Embryophyta</taxon>
        <taxon>Tracheophyta</taxon>
        <taxon>Spermatophyta</taxon>
        <taxon>Magnoliopsida</taxon>
        <taxon>eudicotyledons</taxon>
        <taxon>Gunneridae</taxon>
        <taxon>Pentapetalae</taxon>
        <taxon>rosids</taxon>
        <taxon>malvids</taxon>
        <taxon>Brassicales</taxon>
        <taxon>Brassicaceae</taxon>
        <taxon>Brassiceae</taxon>
        <taxon>Brassica</taxon>
    </lineage>
</organism>
<reference evidence="1 2" key="1">
    <citation type="journal article" date="2014" name="Science">
        <title>Plant genetics. Early allopolyploid evolution in the post-Neolithic Brassica napus oilseed genome.</title>
        <authorList>
            <person name="Chalhoub B."/>
            <person name="Denoeud F."/>
            <person name="Liu S."/>
            <person name="Parkin I.A."/>
            <person name="Tang H."/>
            <person name="Wang X."/>
            <person name="Chiquet J."/>
            <person name="Belcram H."/>
            <person name="Tong C."/>
            <person name="Samans B."/>
            <person name="Correa M."/>
            <person name="Da Silva C."/>
            <person name="Just J."/>
            <person name="Falentin C."/>
            <person name="Koh C.S."/>
            <person name="Le Clainche I."/>
            <person name="Bernard M."/>
            <person name="Bento P."/>
            <person name="Noel B."/>
            <person name="Labadie K."/>
            <person name="Alberti A."/>
            <person name="Charles M."/>
            <person name="Arnaud D."/>
            <person name="Guo H."/>
            <person name="Daviaud C."/>
            <person name="Alamery S."/>
            <person name="Jabbari K."/>
            <person name="Zhao M."/>
            <person name="Edger P.P."/>
            <person name="Chelaifa H."/>
            <person name="Tack D."/>
            <person name="Lassalle G."/>
            <person name="Mestiri I."/>
            <person name="Schnel N."/>
            <person name="Le Paslier M.C."/>
            <person name="Fan G."/>
            <person name="Renault V."/>
            <person name="Bayer P.E."/>
            <person name="Golicz A.A."/>
            <person name="Manoli S."/>
            <person name="Lee T.H."/>
            <person name="Thi V.H."/>
            <person name="Chalabi S."/>
            <person name="Hu Q."/>
            <person name="Fan C."/>
            <person name="Tollenaere R."/>
            <person name="Lu Y."/>
            <person name="Battail C."/>
            <person name="Shen J."/>
            <person name="Sidebottom C.H."/>
            <person name="Wang X."/>
            <person name="Canaguier A."/>
            <person name="Chauveau A."/>
            <person name="Berard A."/>
            <person name="Deniot G."/>
            <person name="Guan M."/>
            <person name="Liu Z."/>
            <person name="Sun F."/>
            <person name="Lim Y.P."/>
            <person name="Lyons E."/>
            <person name="Town C.D."/>
            <person name="Bancroft I."/>
            <person name="Wang X."/>
            <person name="Meng J."/>
            <person name="Ma J."/>
            <person name="Pires J.C."/>
            <person name="King G.J."/>
            <person name="Brunel D."/>
            <person name="Delourme R."/>
            <person name="Renard M."/>
            <person name="Aury J.M."/>
            <person name="Adams K.L."/>
            <person name="Batley J."/>
            <person name="Snowdon R.J."/>
            <person name="Tost J."/>
            <person name="Edwards D."/>
            <person name="Zhou Y."/>
            <person name="Hua W."/>
            <person name="Sharpe A.G."/>
            <person name="Paterson A.H."/>
            <person name="Guan C."/>
            <person name="Wincker P."/>
        </authorList>
    </citation>
    <scope>NUCLEOTIDE SEQUENCE [LARGE SCALE GENOMIC DNA]</scope>
    <source>
        <strain evidence="2">cv. Darmor-bzh</strain>
    </source>
</reference>
<dbReference type="PaxDb" id="3708-A0A078JIF6"/>
<dbReference type="Gene3D" id="1.10.275.10">
    <property type="entry name" value="Fumarase/aspartase (N-terminal domain)"/>
    <property type="match status" value="1"/>
</dbReference>
<gene>
    <name evidence="1" type="primary">BnaCnng54490D</name>
    <name evidence="1" type="ORF">GSBRNA2T00062735001</name>
</gene>
<protein>
    <submittedName>
        <fullName evidence="1">BnaCnng54490D protein</fullName>
    </submittedName>
</protein>
<dbReference type="EMBL" id="LK035983">
    <property type="protein sequence ID" value="CDY67328.1"/>
    <property type="molecule type" value="Genomic_DNA"/>
</dbReference>
<dbReference type="InterPro" id="IPR024083">
    <property type="entry name" value="Fumarase/histidase_N"/>
</dbReference>
<accession>A0A078JIF6</accession>
<keyword evidence="2" id="KW-1185">Reference proteome</keyword>
<dbReference type="STRING" id="3708.A0A078JIF6"/>
<dbReference type="PANTHER" id="PTHR11444">
    <property type="entry name" value="ASPARTATEAMMONIA/ARGININOSUCCINATE/ADENYLOSUCCINATE LYASE"/>
    <property type="match status" value="1"/>
</dbReference>
<dbReference type="PANTHER" id="PTHR11444:SF1">
    <property type="entry name" value="FUMARATE HYDRATASE, MITOCHONDRIAL"/>
    <property type="match status" value="1"/>
</dbReference>
<name>A0A078JIF6_BRANA</name>
<dbReference type="Gramene" id="CDY67328">
    <property type="protein sequence ID" value="CDY67328"/>
    <property type="gene ID" value="GSBRNA2T00062735001"/>
</dbReference>
<dbReference type="SUPFAM" id="SSF48557">
    <property type="entry name" value="L-aspartase-like"/>
    <property type="match status" value="1"/>
</dbReference>
<dbReference type="Proteomes" id="UP000028999">
    <property type="component" value="Unassembled WGS sequence"/>
</dbReference>
<dbReference type="GO" id="GO:0006106">
    <property type="term" value="P:fumarate metabolic process"/>
    <property type="evidence" value="ECO:0007669"/>
    <property type="project" value="InterPro"/>
</dbReference>
<sequence>MFLSNHRPGYLFYRPNTILFKIGPTKLSWFVESFLEYNNLPFCLPYLLQRRQSRNTPPSRLPRQKKNPMAIYVASRRLSARTTAATLRYATALRSYSTSFREERDTFGPIQVPSDKLWGAQTQRSLQNFEIGGERERMPEPIVRAFGVLKKCAAKVHLLYS</sequence>
<dbReference type="GO" id="GO:0004333">
    <property type="term" value="F:fumarate hydratase activity"/>
    <property type="evidence" value="ECO:0007669"/>
    <property type="project" value="InterPro"/>
</dbReference>
<dbReference type="InterPro" id="IPR008948">
    <property type="entry name" value="L-Aspartase-like"/>
</dbReference>
<evidence type="ECO:0000313" key="1">
    <source>
        <dbReference type="EMBL" id="CDY67328.1"/>
    </source>
</evidence>
<evidence type="ECO:0000313" key="2">
    <source>
        <dbReference type="Proteomes" id="UP000028999"/>
    </source>
</evidence>
<proteinExistence type="predicted"/>
<dbReference type="InterPro" id="IPR005677">
    <property type="entry name" value="Fum_hydII"/>
</dbReference>
<dbReference type="AlphaFoldDB" id="A0A078JIF6"/>